<sequence length="247" mass="27983">MNKKVIALSGITIISASIFINSNIFAADSSKTDAESIAWTKAFIKREMGRNISDTEKEINKVNEDSDIKKFDMSKAQKRFEDTLFVGDSVTEYLREANILDSSSVVAKKGEHVNQAEKHLNEIKDLKPKQVVILYGANDITYSSPEKFKEEYIKLVKSIKEVDKDVNIFIQAPLPVYEKVAAAKDSRINNENIKLFTEKAKQVASMTGAHFLSSDGLITSDEMYEPDGIHLKYAFYRNWLHFLSENI</sequence>
<dbReference type="EMBL" id="CP114052">
    <property type="protein sequence ID" value="WAW14842.1"/>
    <property type="molecule type" value="Genomic_DNA"/>
</dbReference>
<keyword evidence="1" id="KW-0732">Signal</keyword>
<reference evidence="3" key="1">
    <citation type="submission" date="2022-12" db="EMBL/GenBank/DDBJ databases">
        <title>Peptostreptococcus.</title>
        <authorList>
            <person name="Lee S.H."/>
        </authorList>
    </citation>
    <scope>NUCLEOTIDE SEQUENCE</scope>
    <source>
        <strain evidence="3">CBA3647</strain>
    </source>
</reference>
<name>A0ABY7JT03_9FIRM</name>
<dbReference type="Pfam" id="PF13472">
    <property type="entry name" value="Lipase_GDSL_2"/>
    <property type="match status" value="1"/>
</dbReference>
<feature type="chain" id="PRO_5047194761" evidence="1">
    <location>
        <begin position="27"/>
        <end position="247"/>
    </location>
</feature>
<organism evidence="3 4">
    <name type="scientific">Peptostreptococcus equinus</name>
    <dbReference type="NCBI Taxonomy" id="3003601"/>
    <lineage>
        <taxon>Bacteria</taxon>
        <taxon>Bacillati</taxon>
        <taxon>Bacillota</taxon>
        <taxon>Clostridia</taxon>
        <taxon>Peptostreptococcales</taxon>
        <taxon>Peptostreptococcaceae</taxon>
        <taxon>Peptostreptococcus</taxon>
    </lineage>
</organism>
<dbReference type="RefSeq" id="WP_269311537.1">
    <property type="nucleotide sequence ID" value="NZ_CP114052.1"/>
</dbReference>
<evidence type="ECO:0000313" key="4">
    <source>
        <dbReference type="Proteomes" id="UP001164187"/>
    </source>
</evidence>
<gene>
    <name evidence="3" type="ORF">O0R46_09695</name>
</gene>
<dbReference type="InterPro" id="IPR013830">
    <property type="entry name" value="SGNH_hydro"/>
</dbReference>
<evidence type="ECO:0000259" key="2">
    <source>
        <dbReference type="Pfam" id="PF13472"/>
    </source>
</evidence>
<accession>A0ABY7JT03</accession>
<feature type="domain" description="SGNH hydrolase-type esterase" evidence="2">
    <location>
        <begin position="94"/>
        <end position="237"/>
    </location>
</feature>
<proteinExistence type="predicted"/>
<dbReference type="Proteomes" id="UP001164187">
    <property type="component" value="Chromosome"/>
</dbReference>
<dbReference type="Gene3D" id="3.40.50.1110">
    <property type="entry name" value="SGNH hydrolase"/>
    <property type="match status" value="1"/>
</dbReference>
<evidence type="ECO:0000313" key="3">
    <source>
        <dbReference type="EMBL" id="WAW14842.1"/>
    </source>
</evidence>
<keyword evidence="4" id="KW-1185">Reference proteome</keyword>
<dbReference type="InterPro" id="IPR036514">
    <property type="entry name" value="SGNH_hydro_sf"/>
</dbReference>
<dbReference type="SUPFAM" id="SSF52266">
    <property type="entry name" value="SGNH hydrolase"/>
    <property type="match status" value="1"/>
</dbReference>
<evidence type="ECO:0000256" key="1">
    <source>
        <dbReference type="SAM" id="SignalP"/>
    </source>
</evidence>
<protein>
    <submittedName>
        <fullName evidence="3">GDSL-type esterase/lipase family protein</fullName>
    </submittedName>
</protein>
<feature type="signal peptide" evidence="1">
    <location>
        <begin position="1"/>
        <end position="26"/>
    </location>
</feature>